<evidence type="ECO:0000259" key="1">
    <source>
        <dbReference type="Pfam" id="PF08281"/>
    </source>
</evidence>
<proteinExistence type="predicted"/>
<protein>
    <submittedName>
        <fullName evidence="2">RNA polymerase subunit sigma-70</fullName>
    </submittedName>
</protein>
<gene>
    <name evidence="2" type="ORF">LVJ94_51330</name>
</gene>
<dbReference type="InterPro" id="IPR011745">
    <property type="entry name" value="RNA_pol_sigma70_MYXXA"/>
</dbReference>
<accession>A0ABZ2L6X3</accession>
<dbReference type="SUPFAM" id="SSF88659">
    <property type="entry name" value="Sigma3 and sigma4 domains of RNA polymerase sigma factors"/>
    <property type="match status" value="1"/>
</dbReference>
<organism evidence="2 3">
    <name type="scientific">Pendulispora rubella</name>
    <dbReference type="NCBI Taxonomy" id="2741070"/>
    <lineage>
        <taxon>Bacteria</taxon>
        <taxon>Pseudomonadati</taxon>
        <taxon>Myxococcota</taxon>
        <taxon>Myxococcia</taxon>
        <taxon>Myxococcales</taxon>
        <taxon>Sorangiineae</taxon>
        <taxon>Pendulisporaceae</taxon>
        <taxon>Pendulispora</taxon>
    </lineage>
</organism>
<dbReference type="NCBIfam" id="TIGR03001">
    <property type="entry name" value="Sig-70_gmx1"/>
    <property type="match status" value="1"/>
</dbReference>
<feature type="domain" description="RNA polymerase sigma factor 70 region 4 type 2" evidence="1">
    <location>
        <begin position="205"/>
        <end position="257"/>
    </location>
</feature>
<dbReference type="InterPro" id="IPR036388">
    <property type="entry name" value="WH-like_DNA-bd_sf"/>
</dbReference>
<dbReference type="EMBL" id="CP089983">
    <property type="protein sequence ID" value="WXB05279.1"/>
    <property type="molecule type" value="Genomic_DNA"/>
</dbReference>
<dbReference type="Gene3D" id="1.10.10.10">
    <property type="entry name" value="Winged helix-like DNA-binding domain superfamily/Winged helix DNA-binding domain"/>
    <property type="match status" value="1"/>
</dbReference>
<reference evidence="2" key="1">
    <citation type="submission" date="2021-12" db="EMBL/GenBank/DDBJ databases">
        <title>Discovery of the Pendulisporaceae a myxobacterial family with distinct sporulation behavior and unique specialized metabolism.</title>
        <authorList>
            <person name="Garcia R."/>
            <person name="Popoff A."/>
            <person name="Bader C.D."/>
            <person name="Loehr J."/>
            <person name="Walesch S."/>
            <person name="Walt C."/>
            <person name="Boldt J."/>
            <person name="Bunk B."/>
            <person name="Haeckl F.J.F.P.J."/>
            <person name="Gunesch A.P."/>
            <person name="Birkelbach J."/>
            <person name="Nuebel U."/>
            <person name="Pietschmann T."/>
            <person name="Bach T."/>
            <person name="Mueller R."/>
        </authorList>
    </citation>
    <scope>NUCLEOTIDE SEQUENCE</scope>
    <source>
        <strain evidence="2">MSr11367</strain>
    </source>
</reference>
<dbReference type="InterPro" id="IPR013324">
    <property type="entry name" value="RNA_pol_sigma_r3/r4-like"/>
</dbReference>
<dbReference type="Pfam" id="PF08281">
    <property type="entry name" value="Sigma70_r4_2"/>
    <property type="match status" value="1"/>
</dbReference>
<name>A0ABZ2L6X3_9BACT</name>
<evidence type="ECO:0000313" key="2">
    <source>
        <dbReference type="EMBL" id="WXB05279.1"/>
    </source>
</evidence>
<keyword evidence="3" id="KW-1185">Reference proteome</keyword>
<evidence type="ECO:0000313" key="3">
    <source>
        <dbReference type="Proteomes" id="UP001374803"/>
    </source>
</evidence>
<dbReference type="Proteomes" id="UP001374803">
    <property type="component" value="Chromosome"/>
</dbReference>
<sequence>MQSRLVECLFRHTSAELAGSLRGTANLESTLDALVGRARRAWPDIEVDDEAFLAHVARHLETVAREEAAPALEQLFAEDLFLALACAQGQPKALAHFDRTHLRAAAVHVRCSKMSHVDTSEVEQRLREKLFMADPGAVPKIAMYAGRGPLGAWVRVAATRIALSMQRSAAAKRVTTDAEALLDFAAADDPELEHLRATYADAFRAAFQDALLALAPEDRTLLRLSVVDRLTGDAIARVFGIHRATVVRKLTAARDALFHGMRRLLGERLRLDESEFESLVGNLMSQFDMSIQRVLAETASTDSH</sequence>
<dbReference type="InterPro" id="IPR013249">
    <property type="entry name" value="RNA_pol_sigma70_r4_t2"/>
</dbReference>
<dbReference type="RefSeq" id="WP_394834922.1">
    <property type="nucleotide sequence ID" value="NZ_CP089929.1"/>
</dbReference>